<dbReference type="RefSeq" id="WP_087106401.1">
    <property type="nucleotide sequence ID" value="NZ_CBCSCN010000004.1"/>
</dbReference>
<dbReference type="InterPro" id="IPR036513">
    <property type="entry name" value="STAS_dom_sf"/>
</dbReference>
<comment type="similarity">
    <text evidence="1 2">Belongs to the anti-sigma-factor antagonist family.</text>
</comment>
<dbReference type="Pfam" id="PF01740">
    <property type="entry name" value="STAS"/>
    <property type="match status" value="1"/>
</dbReference>
<dbReference type="InterPro" id="IPR003658">
    <property type="entry name" value="Anti-sigma_ant"/>
</dbReference>
<proteinExistence type="inferred from homology"/>
<feature type="domain" description="STAS" evidence="3">
    <location>
        <begin position="3"/>
        <end position="114"/>
    </location>
</feature>
<keyword evidence="5" id="KW-1185">Reference proteome</keyword>
<dbReference type="Gene3D" id="3.30.750.24">
    <property type="entry name" value="STAS domain"/>
    <property type="match status" value="1"/>
</dbReference>
<dbReference type="OrthoDB" id="6196858at2"/>
<dbReference type="EMBL" id="FWPT01000001">
    <property type="protein sequence ID" value="SMA34572.1"/>
    <property type="molecule type" value="Genomic_DNA"/>
</dbReference>
<gene>
    <name evidence="4" type="primary">btrV</name>
    <name evidence="4" type="ORF">EHSB41UT_00419</name>
</gene>
<sequence length="116" mass="12860">MALELYLEEYHELAVITLEGALLASNADYLQNAVTLLLEDGYSRIVIDCEDLISMNSDGLAVLSDLVRELSSRESEGRLVLCNVSTRIRGLIHLSGLDQFLETVSGKNHAIDRVMH</sequence>
<dbReference type="AlphaFoldDB" id="A0A1X7AEH7"/>
<dbReference type="CDD" id="cd07043">
    <property type="entry name" value="STAS_anti-anti-sigma_factors"/>
    <property type="match status" value="1"/>
</dbReference>
<protein>
    <recommendedName>
        <fullName evidence="2">Anti-sigma factor antagonist</fullName>
    </recommendedName>
</protein>
<organism evidence="4 5">
    <name type="scientific">Parendozoicomonas haliclonae</name>
    <dbReference type="NCBI Taxonomy" id="1960125"/>
    <lineage>
        <taxon>Bacteria</taxon>
        <taxon>Pseudomonadati</taxon>
        <taxon>Pseudomonadota</taxon>
        <taxon>Gammaproteobacteria</taxon>
        <taxon>Oceanospirillales</taxon>
        <taxon>Endozoicomonadaceae</taxon>
        <taxon>Parendozoicomonas</taxon>
    </lineage>
</organism>
<dbReference type="PANTHER" id="PTHR33495">
    <property type="entry name" value="ANTI-SIGMA FACTOR ANTAGONIST TM_1081-RELATED-RELATED"/>
    <property type="match status" value="1"/>
</dbReference>
<dbReference type="InterPro" id="IPR002645">
    <property type="entry name" value="STAS_dom"/>
</dbReference>
<dbReference type="SUPFAM" id="SSF52091">
    <property type="entry name" value="SpoIIaa-like"/>
    <property type="match status" value="1"/>
</dbReference>
<accession>A0A1X7AEH7</accession>
<dbReference type="Proteomes" id="UP000196573">
    <property type="component" value="Unassembled WGS sequence"/>
</dbReference>
<evidence type="ECO:0000313" key="5">
    <source>
        <dbReference type="Proteomes" id="UP000196573"/>
    </source>
</evidence>
<evidence type="ECO:0000256" key="2">
    <source>
        <dbReference type="RuleBase" id="RU003749"/>
    </source>
</evidence>
<dbReference type="PROSITE" id="PS50801">
    <property type="entry name" value="STAS"/>
    <property type="match status" value="1"/>
</dbReference>
<evidence type="ECO:0000259" key="3">
    <source>
        <dbReference type="PROSITE" id="PS50801"/>
    </source>
</evidence>
<evidence type="ECO:0000313" key="4">
    <source>
        <dbReference type="EMBL" id="SMA34572.1"/>
    </source>
</evidence>
<evidence type="ECO:0000256" key="1">
    <source>
        <dbReference type="ARBA" id="ARBA00009013"/>
    </source>
</evidence>
<reference evidence="4 5" key="1">
    <citation type="submission" date="2017-03" db="EMBL/GenBank/DDBJ databases">
        <authorList>
            <person name="Afonso C.L."/>
            <person name="Miller P.J."/>
            <person name="Scott M.A."/>
            <person name="Spackman E."/>
            <person name="Goraichik I."/>
            <person name="Dimitrov K.M."/>
            <person name="Suarez D.L."/>
            <person name="Swayne D.E."/>
        </authorList>
    </citation>
    <scope>NUCLEOTIDE SEQUENCE [LARGE SCALE GENOMIC DNA]</scope>
    <source>
        <strain evidence="4">SB41UT1</strain>
    </source>
</reference>
<dbReference type="GO" id="GO:0043856">
    <property type="term" value="F:anti-sigma factor antagonist activity"/>
    <property type="evidence" value="ECO:0007669"/>
    <property type="project" value="InterPro"/>
</dbReference>
<dbReference type="NCBIfam" id="TIGR00377">
    <property type="entry name" value="ant_ant_sig"/>
    <property type="match status" value="1"/>
</dbReference>
<name>A0A1X7AEH7_9GAMM</name>